<evidence type="ECO:0000256" key="6">
    <source>
        <dbReference type="PIRSR" id="PIRSR604808-2"/>
    </source>
</evidence>
<dbReference type="InterPro" id="IPR036691">
    <property type="entry name" value="Endo/exonu/phosph_ase_sf"/>
</dbReference>
<evidence type="ECO:0000259" key="8">
    <source>
        <dbReference type="Pfam" id="PF03372"/>
    </source>
</evidence>
<dbReference type="GO" id="GO:0046872">
    <property type="term" value="F:metal ion binding"/>
    <property type="evidence" value="ECO:0007669"/>
    <property type="project" value="UniProtKB-KW"/>
</dbReference>
<feature type="site" description="Interaction with DNA substrate" evidence="7">
    <location>
        <position position="303"/>
    </location>
</feature>
<dbReference type="EMBL" id="NAJM01000025">
    <property type="protein sequence ID" value="RVX70032.1"/>
    <property type="molecule type" value="Genomic_DNA"/>
</dbReference>
<dbReference type="PANTHER" id="PTHR22748:SF14">
    <property type="entry name" value="ENDONUCLEASE_EXONUCLEASE_PHOSPHATASE DOMAIN-CONTAINING PROTEIN"/>
    <property type="match status" value="1"/>
</dbReference>
<evidence type="ECO:0000256" key="3">
    <source>
        <dbReference type="ARBA" id="ARBA00022801"/>
    </source>
</evidence>
<proteinExistence type="inferred from homology"/>
<keyword evidence="6" id="KW-0464">Manganese</keyword>
<dbReference type="Gene3D" id="3.60.10.10">
    <property type="entry name" value="Endonuclease/exonuclease/phosphatase"/>
    <property type="match status" value="1"/>
</dbReference>
<feature type="binding site" evidence="6">
    <location>
        <position position="302"/>
    </location>
    <ligand>
        <name>Mg(2+)</name>
        <dbReference type="ChEBI" id="CHEBI:18420"/>
        <label>1</label>
    </ligand>
</feature>
<reference evidence="9 10" key="1">
    <citation type="submission" date="2017-03" db="EMBL/GenBank/DDBJ databases">
        <title>Genomes of endolithic fungi from Antarctica.</title>
        <authorList>
            <person name="Coleine C."/>
            <person name="Masonjones S."/>
            <person name="Stajich J.E."/>
        </authorList>
    </citation>
    <scope>NUCLEOTIDE SEQUENCE [LARGE SCALE GENOMIC DNA]</scope>
    <source>
        <strain evidence="9 10">CCFEE 6314</strain>
    </source>
</reference>
<dbReference type="VEuPathDB" id="FungiDB:PV10_08933"/>
<feature type="active site" evidence="5">
    <location>
        <position position="151"/>
    </location>
</feature>
<evidence type="ECO:0000256" key="7">
    <source>
        <dbReference type="PIRSR" id="PIRSR604808-3"/>
    </source>
</evidence>
<dbReference type="PROSITE" id="PS51435">
    <property type="entry name" value="AP_NUCLEASE_F1_4"/>
    <property type="match status" value="1"/>
</dbReference>
<keyword evidence="3" id="KW-0378">Hydrolase</keyword>
<dbReference type="SUPFAM" id="SSF56219">
    <property type="entry name" value="DNase I-like"/>
    <property type="match status" value="1"/>
</dbReference>
<dbReference type="GO" id="GO:0005634">
    <property type="term" value="C:nucleus"/>
    <property type="evidence" value="ECO:0007669"/>
    <property type="project" value="TreeGrafter"/>
</dbReference>
<feature type="binding site" evidence="6">
    <location>
        <position position="204"/>
    </location>
    <ligand>
        <name>Mg(2+)</name>
        <dbReference type="ChEBI" id="CHEBI:18420"/>
        <label>1</label>
    </ligand>
</feature>
<feature type="site" description="Transition state stabilizer" evidence="7">
    <location>
        <position position="204"/>
    </location>
</feature>
<comment type="similarity">
    <text evidence="1">Belongs to the DNA repair enzymes AP/ExoA family.</text>
</comment>
<name>A0A438N2S2_EXOME</name>
<dbReference type="OrthoDB" id="498125at2759"/>
<feature type="site" description="Important for catalytic activity" evidence="7">
    <location>
        <position position="274"/>
    </location>
</feature>
<comment type="caution">
    <text evidence="9">The sequence shown here is derived from an EMBL/GenBank/DDBJ whole genome shotgun (WGS) entry which is preliminary data.</text>
</comment>
<dbReference type="GO" id="GO:0008311">
    <property type="term" value="F:double-stranded DNA 3'-5' DNA exonuclease activity"/>
    <property type="evidence" value="ECO:0007669"/>
    <property type="project" value="TreeGrafter"/>
</dbReference>
<accession>A0A438N2S2</accession>
<feature type="binding site" evidence="6">
    <location>
        <position position="303"/>
    </location>
    <ligand>
        <name>Mg(2+)</name>
        <dbReference type="ChEBI" id="CHEBI:18420"/>
        <label>1</label>
    </ligand>
</feature>
<feature type="binding site" evidence="6">
    <location>
        <position position="202"/>
    </location>
    <ligand>
        <name>Mg(2+)</name>
        <dbReference type="ChEBI" id="CHEBI:18420"/>
        <label>1</label>
    </ligand>
</feature>
<feature type="active site" description="Proton donor/acceptor" evidence="5">
    <location>
        <position position="202"/>
    </location>
</feature>
<sequence length="900" mass="102814">MSGYESLLVHRYNSWNVNGIGPLLQRHLSFHPSTSQSLSPLRLFLQRHQWPQFLCLQEVKIANNDIPTQQSLQSAANHGALSNDHTYTAYFSLPTDKHNATGFGGKVHGVATLVRDDTVPNVAMTWTPSWSLEGRLLIHEMTNGMVVINGYWVNGTSNPYRNPTSGAIQGTRHDYKREFHRRLLEHVVRFQTHSKHVVLVGDMNIARSRLDGHPNLRTTPIQHVKNRADFNDKFFNSEVGMRGVDVFRHVKGDQPKYTYHPRGKSWGHSCDRVDLIIVSKSMIDAVVDTDICDSAAERGHSDHVPLWSMPVAAFSNEPKTTIQQLPLEILDDIAQQVLDDGLRRIDTLIPFASTCRRLRESALPLLFRRVSHAVHHHNDDCAGGNLRRLVAHAHLLTSVQTLHITMPFERPSTVPQAHAHAHAVVPLVARQDDLELEPLRKALPMMHLLRCVRFECPADAAYRILLMLPRDRAYEIILDRICPSQTWPDPRLLVAKLPVMVSCHKLSVGMVGDCATADDVTTPLLHQALLRASAVHLPAEWVLGDGIDNTMHSTSPSMFGSDDSLEELFLHTRRCPRYRPIELHVTPSDFPWQRLRRLSLDLGGFLPEFWRYIGPRLTMLEALRIHGPVGSSYSLAHGDARHYTRRLANGNGEYVDGQPHGFDLTNLQNLRELEINGRNFSMPMSKLVGLGLRRLRLHSENVQLYAFQSRDQRSPGEIMEAARRAPDLEHLELDIGYIDNLWHPTAIPGVDVDVEQYSFLDAITRFRRLRFLRLFPPFVARGETFDYNRARLCVPVSDDQAIRLFEHLGKKCPRLQTLSIAAVPYAVRTHTMSWEVKRHGVHTVLTTRHRDKNYQHRQVWVGQRRLSSEIQRFTKRTPYLSESESWTLSDLEWEDRMRVA</sequence>
<dbReference type="GO" id="GO:0003906">
    <property type="term" value="F:DNA-(apurinic or apyrimidinic site) endonuclease activity"/>
    <property type="evidence" value="ECO:0007669"/>
    <property type="project" value="TreeGrafter"/>
</dbReference>
<dbReference type="GO" id="GO:0006284">
    <property type="term" value="P:base-excision repair"/>
    <property type="evidence" value="ECO:0007669"/>
    <property type="project" value="TreeGrafter"/>
</dbReference>
<evidence type="ECO:0000313" key="10">
    <source>
        <dbReference type="Proteomes" id="UP000288859"/>
    </source>
</evidence>
<feature type="binding site" evidence="6">
    <location>
        <position position="16"/>
    </location>
    <ligand>
        <name>Mg(2+)</name>
        <dbReference type="ChEBI" id="CHEBI:18420"/>
        <label>1</label>
    </ligand>
</feature>
<dbReference type="InterPro" id="IPR004808">
    <property type="entry name" value="AP_endonuc_1"/>
</dbReference>
<protein>
    <recommendedName>
        <fullName evidence="8">Endonuclease/exonuclease/phosphatase domain-containing protein</fullName>
    </recommendedName>
</protein>
<comment type="cofactor">
    <cofactor evidence="6">
        <name>Mg(2+)</name>
        <dbReference type="ChEBI" id="CHEBI:18420"/>
    </cofactor>
    <cofactor evidence="6">
        <name>Mn(2+)</name>
        <dbReference type="ChEBI" id="CHEBI:29035"/>
    </cofactor>
    <text evidence="6">Probably binds two magnesium or manganese ions per subunit.</text>
</comment>
<dbReference type="AlphaFoldDB" id="A0A438N2S2"/>
<dbReference type="GO" id="GO:0008081">
    <property type="term" value="F:phosphoric diester hydrolase activity"/>
    <property type="evidence" value="ECO:0007669"/>
    <property type="project" value="TreeGrafter"/>
</dbReference>
<feature type="active site" description="Proton acceptor" evidence="5">
    <location>
        <position position="303"/>
    </location>
</feature>
<evidence type="ECO:0000256" key="4">
    <source>
        <dbReference type="ARBA" id="ARBA00022842"/>
    </source>
</evidence>
<feature type="domain" description="Endonuclease/exonuclease/phosphatase" evidence="8">
    <location>
        <begin position="14"/>
        <end position="289"/>
    </location>
</feature>
<dbReference type="Proteomes" id="UP000288859">
    <property type="component" value="Unassembled WGS sequence"/>
</dbReference>
<evidence type="ECO:0000313" key="9">
    <source>
        <dbReference type="EMBL" id="RVX70032.1"/>
    </source>
</evidence>
<feature type="binding site" evidence="6">
    <location>
        <position position="58"/>
    </location>
    <ligand>
        <name>Mg(2+)</name>
        <dbReference type="ChEBI" id="CHEBI:18420"/>
        <label>1</label>
    </ligand>
</feature>
<dbReference type="PANTHER" id="PTHR22748">
    <property type="entry name" value="AP ENDONUCLEASE"/>
    <property type="match status" value="1"/>
</dbReference>
<keyword evidence="2 6" id="KW-0479">Metal-binding</keyword>
<dbReference type="Pfam" id="PF03372">
    <property type="entry name" value="Exo_endo_phos"/>
    <property type="match status" value="1"/>
</dbReference>
<gene>
    <name evidence="9" type="ORF">B0A52_06203</name>
</gene>
<evidence type="ECO:0000256" key="5">
    <source>
        <dbReference type="PIRSR" id="PIRSR604808-1"/>
    </source>
</evidence>
<evidence type="ECO:0000256" key="1">
    <source>
        <dbReference type="ARBA" id="ARBA00007092"/>
    </source>
</evidence>
<organism evidence="9 10">
    <name type="scientific">Exophiala mesophila</name>
    <name type="common">Black yeast-like fungus</name>
    <dbReference type="NCBI Taxonomy" id="212818"/>
    <lineage>
        <taxon>Eukaryota</taxon>
        <taxon>Fungi</taxon>
        <taxon>Dikarya</taxon>
        <taxon>Ascomycota</taxon>
        <taxon>Pezizomycotina</taxon>
        <taxon>Eurotiomycetes</taxon>
        <taxon>Chaetothyriomycetidae</taxon>
        <taxon>Chaetothyriales</taxon>
        <taxon>Herpotrichiellaceae</taxon>
        <taxon>Exophiala</taxon>
    </lineage>
</organism>
<keyword evidence="4 6" id="KW-0460">Magnesium</keyword>
<dbReference type="InterPro" id="IPR005135">
    <property type="entry name" value="Endo/exonuclease/phosphatase"/>
</dbReference>
<evidence type="ECO:0000256" key="2">
    <source>
        <dbReference type="ARBA" id="ARBA00022723"/>
    </source>
</evidence>